<dbReference type="SUPFAM" id="SSF52833">
    <property type="entry name" value="Thioredoxin-like"/>
    <property type="match status" value="1"/>
</dbReference>
<accession>A0A1T4YRM7</accession>
<dbReference type="AlphaFoldDB" id="A0A1T4YRM7"/>
<keyword evidence="7" id="KW-1133">Transmembrane helix</keyword>
<dbReference type="CDD" id="cd02972">
    <property type="entry name" value="DsbA_family"/>
    <property type="match status" value="1"/>
</dbReference>
<dbReference type="Proteomes" id="UP000191040">
    <property type="component" value="Chromosome I"/>
</dbReference>
<evidence type="ECO:0000313" key="9">
    <source>
        <dbReference type="EMBL" id="SKB04419.1"/>
    </source>
</evidence>
<keyword evidence="5" id="KW-0676">Redox-active center</keyword>
<keyword evidence="2" id="KW-0732">Signal</keyword>
<evidence type="ECO:0000256" key="3">
    <source>
        <dbReference type="ARBA" id="ARBA00023002"/>
    </source>
</evidence>
<evidence type="ECO:0000256" key="6">
    <source>
        <dbReference type="SAM" id="MobiDB-lite"/>
    </source>
</evidence>
<dbReference type="Pfam" id="PF13462">
    <property type="entry name" value="Thioredoxin_4"/>
    <property type="match status" value="1"/>
</dbReference>
<dbReference type="STRING" id="1736691.SAMN06295964_0563"/>
<dbReference type="InterPro" id="IPR012336">
    <property type="entry name" value="Thioredoxin-like_fold"/>
</dbReference>
<gene>
    <name evidence="9" type="ORF">SAMN06295964_0563</name>
</gene>
<protein>
    <submittedName>
        <fullName evidence="9">Protein-disulfide isomerase</fullName>
    </submittedName>
</protein>
<dbReference type="GO" id="GO:0016853">
    <property type="term" value="F:isomerase activity"/>
    <property type="evidence" value="ECO:0007669"/>
    <property type="project" value="UniProtKB-KW"/>
</dbReference>
<dbReference type="OrthoDB" id="117402at2"/>
<evidence type="ECO:0000256" key="2">
    <source>
        <dbReference type="ARBA" id="ARBA00022729"/>
    </source>
</evidence>
<keyword evidence="3" id="KW-0560">Oxidoreductase</keyword>
<dbReference type="PROSITE" id="PS00019">
    <property type="entry name" value="ACTININ_1"/>
    <property type="match status" value="1"/>
</dbReference>
<dbReference type="Gene3D" id="3.40.30.10">
    <property type="entry name" value="Glutaredoxin"/>
    <property type="match status" value="1"/>
</dbReference>
<keyword evidence="4" id="KW-1015">Disulfide bond</keyword>
<dbReference type="InterPro" id="IPR036249">
    <property type="entry name" value="Thioredoxin-like_sf"/>
</dbReference>
<dbReference type="EMBL" id="LT796768">
    <property type="protein sequence ID" value="SKB04419.1"/>
    <property type="molecule type" value="Genomic_DNA"/>
</dbReference>
<proteinExistence type="inferred from homology"/>
<evidence type="ECO:0000256" key="5">
    <source>
        <dbReference type="ARBA" id="ARBA00023284"/>
    </source>
</evidence>
<name>A0A1T4YRM7_9ACTN</name>
<evidence type="ECO:0000259" key="8">
    <source>
        <dbReference type="Pfam" id="PF13462"/>
    </source>
</evidence>
<dbReference type="PANTHER" id="PTHR13887">
    <property type="entry name" value="GLUTATHIONE S-TRANSFERASE KAPPA"/>
    <property type="match status" value="1"/>
</dbReference>
<keyword evidence="9" id="KW-0413">Isomerase</keyword>
<dbReference type="PANTHER" id="PTHR13887:SF14">
    <property type="entry name" value="DISULFIDE BOND FORMATION PROTEIN D"/>
    <property type="match status" value="1"/>
</dbReference>
<evidence type="ECO:0000256" key="4">
    <source>
        <dbReference type="ARBA" id="ARBA00023157"/>
    </source>
</evidence>
<feature type="domain" description="Thioredoxin-like fold" evidence="8">
    <location>
        <begin position="83"/>
        <end position="231"/>
    </location>
</feature>
<evidence type="ECO:0000256" key="7">
    <source>
        <dbReference type="SAM" id="Phobius"/>
    </source>
</evidence>
<evidence type="ECO:0000313" key="10">
    <source>
        <dbReference type="Proteomes" id="UP000191040"/>
    </source>
</evidence>
<evidence type="ECO:0000256" key="1">
    <source>
        <dbReference type="ARBA" id="ARBA00005791"/>
    </source>
</evidence>
<reference evidence="10" key="1">
    <citation type="submission" date="2017-02" db="EMBL/GenBank/DDBJ databases">
        <authorList>
            <person name="Varghese N."/>
            <person name="Submissions S."/>
        </authorList>
    </citation>
    <scope>NUCLEOTIDE SEQUENCE [LARGE SCALE GENOMIC DNA]</scope>
    <source>
        <strain evidence="10">9H-4</strain>
    </source>
</reference>
<keyword evidence="7" id="KW-0812">Transmembrane</keyword>
<keyword evidence="7" id="KW-0472">Membrane</keyword>
<organism evidence="9 10">
    <name type="scientific">Aeromicrobium choanae</name>
    <dbReference type="NCBI Taxonomy" id="1736691"/>
    <lineage>
        <taxon>Bacteria</taxon>
        <taxon>Bacillati</taxon>
        <taxon>Actinomycetota</taxon>
        <taxon>Actinomycetes</taxon>
        <taxon>Propionibacteriales</taxon>
        <taxon>Nocardioidaceae</taxon>
        <taxon>Aeromicrobium</taxon>
    </lineage>
</organism>
<feature type="transmembrane region" description="Helical" evidence="7">
    <location>
        <begin position="29"/>
        <end position="49"/>
    </location>
</feature>
<feature type="region of interest" description="Disordered" evidence="6">
    <location>
        <begin position="1"/>
        <end position="23"/>
    </location>
</feature>
<dbReference type="GO" id="GO:0016491">
    <property type="term" value="F:oxidoreductase activity"/>
    <property type="evidence" value="ECO:0007669"/>
    <property type="project" value="UniProtKB-KW"/>
</dbReference>
<keyword evidence="10" id="KW-1185">Reference proteome</keyword>
<dbReference type="RefSeq" id="WP_078698750.1">
    <property type="nucleotide sequence ID" value="NZ_LT796768.1"/>
</dbReference>
<sequence>MTNDRKARGARAEQARLERERAERRKRTTLTLAAVVGALVLVAGIAWGVSALGGDDAADGPVVEPRNVTSGGVQHPGAAPAGAAVVEVYEDFLCSHCADFEAEHGAWLADRAERGDIVLRFMPMTILDGTADTGPAHDAMNAAFCVADAQGAEAFWAMKSALFAAGYASGDEEPSDGALAGLAQDAGVPGADACIQDGTFVPWLNEARETARERGVTGTPSVYVDGEKLDDVFEVRSAVEDALAS</sequence>
<comment type="similarity">
    <text evidence="1">Belongs to the thioredoxin family. DsbA subfamily.</text>
</comment>
<dbReference type="InterPro" id="IPR001589">
    <property type="entry name" value="Actinin_actin-bd_CS"/>
</dbReference>